<keyword evidence="7" id="KW-1185">Reference proteome</keyword>
<dbReference type="GO" id="GO:0005829">
    <property type="term" value="C:cytosol"/>
    <property type="evidence" value="ECO:0007669"/>
    <property type="project" value="TreeGrafter"/>
</dbReference>
<dbReference type="NCBIfam" id="TIGR00573">
    <property type="entry name" value="dnaq"/>
    <property type="match status" value="1"/>
</dbReference>
<dbReference type="AlphaFoldDB" id="A0A8J7FJI2"/>
<dbReference type="GO" id="GO:0003677">
    <property type="term" value="F:DNA binding"/>
    <property type="evidence" value="ECO:0007669"/>
    <property type="project" value="InterPro"/>
</dbReference>
<comment type="function">
    <text evidence="2">DNA polymerase III is a complex, multichain enzyme responsible for most of the replicative synthesis in bacteria. The epsilon subunit contain the editing function and is a proofreading 3'-5' exonuclease.</text>
</comment>
<comment type="catalytic activity">
    <reaction evidence="4">
        <text>DNA(n) + a 2'-deoxyribonucleoside 5'-triphosphate = DNA(n+1) + diphosphate</text>
        <dbReference type="Rhea" id="RHEA:22508"/>
        <dbReference type="Rhea" id="RHEA-COMP:17339"/>
        <dbReference type="Rhea" id="RHEA-COMP:17340"/>
        <dbReference type="ChEBI" id="CHEBI:33019"/>
        <dbReference type="ChEBI" id="CHEBI:61560"/>
        <dbReference type="ChEBI" id="CHEBI:173112"/>
        <dbReference type="EC" id="2.7.7.7"/>
    </reaction>
</comment>
<dbReference type="InterPro" id="IPR047296">
    <property type="entry name" value="GIY-YIG_UvrC_Cho"/>
</dbReference>
<dbReference type="EC" id="2.7.7.7" evidence="1"/>
<dbReference type="EMBL" id="JADFUA010000009">
    <property type="protein sequence ID" value="MBE9610353.1"/>
    <property type="molecule type" value="Genomic_DNA"/>
</dbReference>
<feature type="domain" description="GIY-YIG" evidence="5">
    <location>
        <begin position="205"/>
        <end position="290"/>
    </location>
</feature>
<dbReference type="InterPro" id="IPR000305">
    <property type="entry name" value="GIY-YIG_endonuc"/>
</dbReference>
<evidence type="ECO:0000256" key="3">
    <source>
        <dbReference type="ARBA" id="ARBA00026073"/>
    </source>
</evidence>
<name>A0A8J7FJI2_9NEIS</name>
<organism evidence="6 7">
    <name type="scientific">Chitinilyticum piscinae</name>
    <dbReference type="NCBI Taxonomy" id="2866724"/>
    <lineage>
        <taxon>Bacteria</taxon>
        <taxon>Pseudomonadati</taxon>
        <taxon>Pseudomonadota</taxon>
        <taxon>Betaproteobacteria</taxon>
        <taxon>Neisseriales</taxon>
        <taxon>Chitinibacteraceae</taxon>
        <taxon>Chitinilyticum</taxon>
    </lineage>
</organism>
<dbReference type="PROSITE" id="PS50164">
    <property type="entry name" value="GIY_YIG"/>
    <property type="match status" value="1"/>
</dbReference>
<dbReference type="Pfam" id="PF00929">
    <property type="entry name" value="RNase_T"/>
    <property type="match status" value="1"/>
</dbReference>
<dbReference type="SUPFAM" id="SSF53098">
    <property type="entry name" value="Ribonuclease H-like"/>
    <property type="match status" value="1"/>
</dbReference>
<dbReference type="InterPro" id="IPR036397">
    <property type="entry name" value="RNaseH_sf"/>
</dbReference>
<dbReference type="InterPro" id="IPR006054">
    <property type="entry name" value="DnaQ"/>
</dbReference>
<dbReference type="InterPro" id="IPR012337">
    <property type="entry name" value="RNaseH-like_sf"/>
</dbReference>
<comment type="caution">
    <text evidence="6">The sequence shown here is derived from an EMBL/GenBank/DDBJ whole genome shotgun (WGS) entry which is preliminary data.</text>
</comment>
<dbReference type="PANTHER" id="PTHR30231:SF37">
    <property type="entry name" value="EXODEOXYRIBONUCLEASE 10"/>
    <property type="match status" value="1"/>
</dbReference>
<sequence length="476" mass="52777">MSANRFFDQPLVLVDLETTGANPLRDRITEIGIVSIDEHGSQRWSSLVNPQQPISDFIRELTGIDDAMVAEAPVFAELAAEVLARLKGRVLVAHNARFDYGFLRSEFKRAGIKFNAPVLCTVKLSKVLYPHEYKHSLDALIARHGLTFEGGRHRALTDAVLLEDFLEVALREHGTLRLHEAVTELVKLPLLPPGVDPQVADDLPEGAGVFVFYAADGQALLLGHASNIRKRVLQFFVPAAKIGKLSRDMASAHVLLQQTTRIDWVETAGEFGAQLVEARLLRQLQPKLNPPQRREQDLCAWLLRERADGLLLPELVELDGFDFSTAEALYGPFRSRREARQLLTRLADSNGLCRLAMGLELKPGRGKGCTACALGRRDNVCVATLPPLAHNARLLAGLSRHRFARWPYPGVIAITEGPQWGSQLHLVNHWCYLGSVHDAAEIPSVLADAAPQFDVECYRLIQKLLKDPAGRVQLLD</sequence>
<comment type="subunit">
    <text evidence="3">DNA polymerase III contains a core (composed of alpha, epsilon and theta chains) that associates with a tau subunit. This core dimerizes to form the POLIII' complex. PolIII' associates with the gamma complex (composed of gamma, delta, delta', psi and chi chains) and with the beta chain to form the complete DNA polymerase III complex.</text>
</comment>
<accession>A0A8J7FJI2</accession>
<dbReference type="CDD" id="cd10434">
    <property type="entry name" value="GIY-YIG_UvrC_Cho"/>
    <property type="match status" value="1"/>
</dbReference>
<dbReference type="GO" id="GO:0003887">
    <property type="term" value="F:DNA-directed DNA polymerase activity"/>
    <property type="evidence" value="ECO:0007669"/>
    <property type="project" value="UniProtKB-EC"/>
</dbReference>
<evidence type="ECO:0000256" key="1">
    <source>
        <dbReference type="ARBA" id="ARBA00012417"/>
    </source>
</evidence>
<evidence type="ECO:0000256" key="4">
    <source>
        <dbReference type="ARBA" id="ARBA00049244"/>
    </source>
</evidence>
<dbReference type="Gene3D" id="3.30.420.10">
    <property type="entry name" value="Ribonuclease H-like superfamily/Ribonuclease H"/>
    <property type="match status" value="1"/>
</dbReference>
<dbReference type="GO" id="GO:0045004">
    <property type="term" value="P:DNA replication proofreading"/>
    <property type="evidence" value="ECO:0007669"/>
    <property type="project" value="TreeGrafter"/>
</dbReference>
<dbReference type="Gene3D" id="3.40.1440.10">
    <property type="entry name" value="GIY-YIG endonuclease"/>
    <property type="match status" value="1"/>
</dbReference>
<dbReference type="Proteomes" id="UP000604481">
    <property type="component" value="Unassembled WGS sequence"/>
</dbReference>
<dbReference type="PANTHER" id="PTHR30231">
    <property type="entry name" value="DNA POLYMERASE III SUBUNIT EPSILON"/>
    <property type="match status" value="1"/>
</dbReference>
<dbReference type="FunFam" id="3.30.420.10:FF:000045">
    <property type="entry name" value="3'-5' exonuclease DinG"/>
    <property type="match status" value="1"/>
</dbReference>
<evidence type="ECO:0000256" key="2">
    <source>
        <dbReference type="ARBA" id="ARBA00025483"/>
    </source>
</evidence>
<dbReference type="CDD" id="cd06127">
    <property type="entry name" value="DEDDh"/>
    <property type="match status" value="1"/>
</dbReference>
<dbReference type="GO" id="GO:0006289">
    <property type="term" value="P:nucleotide-excision repair"/>
    <property type="evidence" value="ECO:0007669"/>
    <property type="project" value="InterPro"/>
</dbReference>
<protein>
    <recommendedName>
        <fullName evidence="1">DNA-directed DNA polymerase</fullName>
        <ecNumber evidence="1">2.7.7.7</ecNumber>
    </recommendedName>
</protein>
<gene>
    <name evidence="6" type="ORF">INR99_13515</name>
</gene>
<evidence type="ECO:0000259" key="5">
    <source>
        <dbReference type="PROSITE" id="PS50164"/>
    </source>
</evidence>
<evidence type="ECO:0000313" key="6">
    <source>
        <dbReference type="EMBL" id="MBE9610353.1"/>
    </source>
</evidence>
<dbReference type="InterPro" id="IPR013520">
    <property type="entry name" value="Ribonucl_H"/>
</dbReference>
<reference evidence="6 7" key="1">
    <citation type="submission" date="2020-10" db="EMBL/GenBank/DDBJ databases">
        <title>The genome sequence of Chitinilyticum litopenaei 4Y14.</title>
        <authorList>
            <person name="Liu Y."/>
        </authorList>
    </citation>
    <scope>NUCLEOTIDE SEQUENCE [LARGE SCALE GENOMIC DNA]</scope>
    <source>
        <strain evidence="6 7">4Y14</strain>
    </source>
</reference>
<evidence type="ECO:0000313" key="7">
    <source>
        <dbReference type="Proteomes" id="UP000604481"/>
    </source>
</evidence>
<dbReference type="GO" id="GO:0008408">
    <property type="term" value="F:3'-5' exonuclease activity"/>
    <property type="evidence" value="ECO:0007669"/>
    <property type="project" value="TreeGrafter"/>
</dbReference>
<dbReference type="SMART" id="SM00479">
    <property type="entry name" value="EXOIII"/>
    <property type="match status" value="1"/>
</dbReference>
<dbReference type="RefSeq" id="WP_194116883.1">
    <property type="nucleotide sequence ID" value="NZ_JADFUA010000009.1"/>
</dbReference>
<proteinExistence type="predicted"/>
<dbReference type="InterPro" id="IPR035901">
    <property type="entry name" value="GIY-YIG_endonuc_sf"/>
</dbReference>